<organism evidence="2 3">
    <name type="scientific">Pseudomonas fluorescens</name>
    <dbReference type="NCBI Taxonomy" id="294"/>
    <lineage>
        <taxon>Bacteria</taxon>
        <taxon>Pseudomonadati</taxon>
        <taxon>Pseudomonadota</taxon>
        <taxon>Gammaproteobacteria</taxon>
        <taxon>Pseudomonadales</taxon>
        <taxon>Pseudomonadaceae</taxon>
        <taxon>Pseudomonas</taxon>
    </lineage>
</organism>
<sequence>MAERAGIERRIRDQQKKLQDPERREYLSPLDWEDMLTQHAKKLETLAEEIQRNHSTDANAAALSSAYLEEAKAVTKLAREVRSEGYKQQLPKVSNIAYLWKQGFVDINLVSSRVLTKAGDYLTEYAVREKNKPDVLWYAHFHYPAVDTPTAQHNFGHLKRPQERFQTRKQLIEDAHENNRAVVNLDKAVIKPPLDQALFLKLEPNR</sequence>
<dbReference type="Proteomes" id="UP000381093">
    <property type="component" value="Unassembled WGS sequence"/>
</dbReference>
<feature type="region of interest" description="Disordered" evidence="1">
    <location>
        <begin position="1"/>
        <end position="23"/>
    </location>
</feature>
<evidence type="ECO:0000256" key="1">
    <source>
        <dbReference type="SAM" id="MobiDB-lite"/>
    </source>
</evidence>
<evidence type="ECO:0000313" key="2">
    <source>
        <dbReference type="EMBL" id="VVO41266.1"/>
    </source>
</evidence>
<evidence type="ECO:0000313" key="3">
    <source>
        <dbReference type="Proteomes" id="UP000381093"/>
    </source>
</evidence>
<reference evidence="2 3" key="1">
    <citation type="submission" date="2019-09" db="EMBL/GenBank/DDBJ databases">
        <authorList>
            <person name="Chandra G."/>
            <person name="Truman W A."/>
        </authorList>
    </citation>
    <scope>NUCLEOTIDE SEQUENCE [LARGE SCALE GENOMIC DNA]</scope>
    <source>
        <strain evidence="2">PS710</strain>
    </source>
</reference>
<dbReference type="EMBL" id="CABVHW010000035">
    <property type="protein sequence ID" value="VVO41266.1"/>
    <property type="molecule type" value="Genomic_DNA"/>
</dbReference>
<proteinExistence type="predicted"/>
<name>A0A5E7FPL5_PSEFL</name>
<protein>
    <submittedName>
        <fullName evidence="2">Uncharacterized protein</fullName>
    </submittedName>
</protein>
<gene>
    <name evidence="2" type="ORF">PS710_05893</name>
</gene>
<dbReference type="AlphaFoldDB" id="A0A5E7FPL5"/>
<accession>A0A5E7FPL5</accession>